<dbReference type="InterPro" id="IPR001314">
    <property type="entry name" value="Peptidase_S1A"/>
</dbReference>
<dbReference type="OrthoDB" id="6380398at2759"/>
<dbReference type="PANTHER" id="PTHR24253:SF153">
    <property type="entry name" value="SERINE PROTEASE HEPSIN"/>
    <property type="match status" value="1"/>
</dbReference>
<dbReference type="PRINTS" id="PR00722">
    <property type="entry name" value="CHYMOTRYPSIN"/>
</dbReference>
<keyword evidence="2" id="KW-0732">Signal</keyword>
<feature type="signal peptide" evidence="2">
    <location>
        <begin position="1"/>
        <end position="23"/>
    </location>
</feature>
<dbReference type="Gene3D" id="2.40.10.10">
    <property type="entry name" value="Trypsin-like serine proteases"/>
    <property type="match status" value="1"/>
</dbReference>
<evidence type="ECO:0000256" key="2">
    <source>
        <dbReference type="SAM" id="SignalP"/>
    </source>
</evidence>
<sequence length="378" mass="40775">MISLASLVLCTYCILVAVIGVQAARFDRRIVGGTNAANTYSFLTLVETLYNGQASYCGGALLPTYQHVLTTAHCVQPRSVFRQGDQVVIRVGLGSNHRAQLSWYSTASVTVHPDYEAATRVNDIAVVKLPGPFTNHPTIKPISIYTSELTSYTAMLTLGWGQALRTENRSLPSASASMLAETVQEIGTVILNNRQVCSFLNANFTHSDNNFICTQFDKGRDTCYDDAGGPLFTQYHNQWVLAGVNSYSGSLTMGTPCGASSSVSYFTHAAYYLPFIATATNTSQSQFEFGNGKTNTQERPRAFKDDSWSLATTDSPLDNGVRLTLLNNALAGFNLTAQAEDLGTDASAAVTNTRDGLALAGRLLASGLFSWIGYLLLC</sequence>
<evidence type="ECO:0000313" key="4">
    <source>
        <dbReference type="EMBL" id="KAJ1984342.1"/>
    </source>
</evidence>
<feature type="chain" id="PRO_5040947187" description="Peptidase S1 domain-containing protein" evidence="2">
    <location>
        <begin position="24"/>
        <end position="378"/>
    </location>
</feature>
<organism evidence="4 5">
    <name type="scientific">Dimargaris verticillata</name>
    <dbReference type="NCBI Taxonomy" id="2761393"/>
    <lineage>
        <taxon>Eukaryota</taxon>
        <taxon>Fungi</taxon>
        <taxon>Fungi incertae sedis</taxon>
        <taxon>Zoopagomycota</taxon>
        <taxon>Kickxellomycotina</taxon>
        <taxon>Dimargaritomycetes</taxon>
        <taxon>Dimargaritales</taxon>
        <taxon>Dimargaritaceae</taxon>
        <taxon>Dimargaris</taxon>
    </lineage>
</organism>
<accession>A0A9W8B5Q9</accession>
<dbReference type="AlphaFoldDB" id="A0A9W8B5Q9"/>
<dbReference type="InterPro" id="IPR043504">
    <property type="entry name" value="Peptidase_S1_PA_chymotrypsin"/>
</dbReference>
<dbReference type="Pfam" id="PF00089">
    <property type="entry name" value="Trypsin"/>
    <property type="match status" value="1"/>
</dbReference>
<dbReference type="GO" id="GO:0006508">
    <property type="term" value="P:proteolysis"/>
    <property type="evidence" value="ECO:0007669"/>
    <property type="project" value="InterPro"/>
</dbReference>
<gene>
    <name evidence="4" type="ORF">H4R34_000717</name>
</gene>
<dbReference type="EMBL" id="JANBQB010000022">
    <property type="protein sequence ID" value="KAJ1984342.1"/>
    <property type="molecule type" value="Genomic_DNA"/>
</dbReference>
<proteinExistence type="predicted"/>
<dbReference type="SUPFAM" id="SSF50494">
    <property type="entry name" value="Trypsin-like serine proteases"/>
    <property type="match status" value="1"/>
</dbReference>
<reference evidence="4" key="1">
    <citation type="submission" date="2022-07" db="EMBL/GenBank/DDBJ databases">
        <title>Phylogenomic reconstructions and comparative analyses of Kickxellomycotina fungi.</title>
        <authorList>
            <person name="Reynolds N.K."/>
            <person name="Stajich J.E."/>
            <person name="Barry K."/>
            <person name="Grigoriev I.V."/>
            <person name="Crous P."/>
            <person name="Smith M.E."/>
        </authorList>
    </citation>
    <scope>NUCLEOTIDE SEQUENCE</scope>
    <source>
        <strain evidence="4">RSA 567</strain>
    </source>
</reference>
<dbReference type="PANTHER" id="PTHR24253">
    <property type="entry name" value="TRANSMEMBRANE PROTEASE SERINE"/>
    <property type="match status" value="1"/>
</dbReference>
<dbReference type="GO" id="GO:0004252">
    <property type="term" value="F:serine-type endopeptidase activity"/>
    <property type="evidence" value="ECO:0007669"/>
    <property type="project" value="InterPro"/>
</dbReference>
<name>A0A9W8B5Q9_9FUNG</name>
<dbReference type="CDD" id="cd00190">
    <property type="entry name" value="Tryp_SPc"/>
    <property type="match status" value="1"/>
</dbReference>
<dbReference type="InterPro" id="IPR009003">
    <property type="entry name" value="Peptidase_S1_PA"/>
</dbReference>
<dbReference type="PROSITE" id="PS50240">
    <property type="entry name" value="TRYPSIN_DOM"/>
    <property type="match status" value="1"/>
</dbReference>
<dbReference type="Proteomes" id="UP001151582">
    <property type="component" value="Unassembled WGS sequence"/>
</dbReference>
<evidence type="ECO:0000259" key="3">
    <source>
        <dbReference type="PROSITE" id="PS50240"/>
    </source>
</evidence>
<comment type="caution">
    <text evidence="4">The sequence shown here is derived from an EMBL/GenBank/DDBJ whole genome shotgun (WGS) entry which is preliminary data.</text>
</comment>
<keyword evidence="5" id="KW-1185">Reference proteome</keyword>
<evidence type="ECO:0000256" key="1">
    <source>
        <dbReference type="ARBA" id="ARBA00023157"/>
    </source>
</evidence>
<feature type="domain" description="Peptidase S1" evidence="3">
    <location>
        <begin position="30"/>
        <end position="281"/>
    </location>
</feature>
<keyword evidence="1" id="KW-1015">Disulfide bond</keyword>
<evidence type="ECO:0000313" key="5">
    <source>
        <dbReference type="Proteomes" id="UP001151582"/>
    </source>
</evidence>
<dbReference type="InterPro" id="IPR001254">
    <property type="entry name" value="Trypsin_dom"/>
</dbReference>
<protein>
    <recommendedName>
        <fullName evidence="3">Peptidase S1 domain-containing protein</fullName>
    </recommendedName>
</protein>
<dbReference type="SMART" id="SM00020">
    <property type="entry name" value="Tryp_SPc"/>
    <property type="match status" value="1"/>
</dbReference>